<evidence type="ECO:0000256" key="6">
    <source>
        <dbReference type="ARBA" id="ARBA00043993"/>
    </source>
</evidence>
<feature type="transmembrane region" description="Helical" evidence="8">
    <location>
        <begin position="77"/>
        <end position="98"/>
    </location>
</feature>
<comment type="subcellular location">
    <subcellularLocation>
        <location evidence="1">Cell membrane</location>
        <topology evidence="1">Multi-pass membrane protein</topology>
    </subcellularLocation>
</comment>
<dbReference type="EMBL" id="QFPW01000007">
    <property type="protein sequence ID" value="PZQ49354.1"/>
    <property type="molecule type" value="Genomic_DNA"/>
</dbReference>
<dbReference type="AlphaFoldDB" id="A0A2W5N8J0"/>
<organism evidence="10 11">
    <name type="scientific">Rhodovulum sulfidophilum</name>
    <name type="common">Rhodobacter sulfidophilus</name>
    <dbReference type="NCBI Taxonomy" id="35806"/>
    <lineage>
        <taxon>Bacteria</taxon>
        <taxon>Pseudomonadati</taxon>
        <taxon>Pseudomonadota</taxon>
        <taxon>Alphaproteobacteria</taxon>
        <taxon>Rhodobacterales</taxon>
        <taxon>Paracoccaceae</taxon>
        <taxon>Rhodovulum</taxon>
    </lineage>
</organism>
<keyword evidence="2" id="KW-1003">Cell membrane</keyword>
<proteinExistence type="inferred from homology"/>
<dbReference type="Proteomes" id="UP000249185">
    <property type="component" value="Unassembled WGS sequence"/>
</dbReference>
<evidence type="ECO:0000256" key="4">
    <source>
        <dbReference type="ARBA" id="ARBA00022989"/>
    </source>
</evidence>
<feature type="transmembrane region" description="Helical" evidence="8">
    <location>
        <begin position="134"/>
        <end position="165"/>
    </location>
</feature>
<dbReference type="Pfam" id="PF13515">
    <property type="entry name" value="FUSC_2"/>
    <property type="match status" value="1"/>
</dbReference>
<evidence type="ECO:0000256" key="5">
    <source>
        <dbReference type="ARBA" id="ARBA00023136"/>
    </source>
</evidence>
<feature type="compositionally biased region" description="Low complexity" evidence="7">
    <location>
        <begin position="369"/>
        <end position="379"/>
    </location>
</feature>
<feature type="transmembrane region" description="Helical" evidence="8">
    <location>
        <begin position="202"/>
        <end position="221"/>
    </location>
</feature>
<feature type="domain" description="Integral membrane bound transporter" evidence="9">
    <location>
        <begin position="91"/>
        <end position="216"/>
    </location>
</feature>
<protein>
    <recommendedName>
        <fullName evidence="9">Integral membrane bound transporter domain-containing protein</fullName>
    </recommendedName>
</protein>
<keyword evidence="3 8" id="KW-0812">Transmembrane</keyword>
<evidence type="ECO:0000256" key="7">
    <source>
        <dbReference type="SAM" id="MobiDB-lite"/>
    </source>
</evidence>
<dbReference type="GO" id="GO:0005886">
    <property type="term" value="C:plasma membrane"/>
    <property type="evidence" value="ECO:0007669"/>
    <property type="project" value="UniProtKB-SubCell"/>
</dbReference>
<evidence type="ECO:0000259" key="9">
    <source>
        <dbReference type="Pfam" id="PF13515"/>
    </source>
</evidence>
<evidence type="ECO:0000256" key="8">
    <source>
        <dbReference type="SAM" id="Phobius"/>
    </source>
</evidence>
<dbReference type="InterPro" id="IPR049453">
    <property type="entry name" value="Memb_transporter_dom"/>
</dbReference>
<keyword evidence="5 8" id="KW-0472">Membrane</keyword>
<feature type="transmembrane region" description="Helical" evidence="8">
    <location>
        <begin position="171"/>
        <end position="190"/>
    </location>
</feature>
<evidence type="ECO:0000256" key="1">
    <source>
        <dbReference type="ARBA" id="ARBA00004651"/>
    </source>
</evidence>
<evidence type="ECO:0000256" key="3">
    <source>
        <dbReference type="ARBA" id="ARBA00022692"/>
    </source>
</evidence>
<dbReference type="PANTHER" id="PTHR30509">
    <property type="entry name" value="P-HYDROXYBENZOIC ACID EFFLUX PUMP SUBUNIT-RELATED"/>
    <property type="match status" value="1"/>
</dbReference>
<feature type="region of interest" description="Disordered" evidence="7">
    <location>
        <begin position="359"/>
        <end position="379"/>
    </location>
</feature>
<gene>
    <name evidence="10" type="ORF">DI556_10790</name>
</gene>
<evidence type="ECO:0000256" key="2">
    <source>
        <dbReference type="ARBA" id="ARBA00022475"/>
    </source>
</evidence>
<sequence length="379" mass="39121">MPPRCAPRRTGSARSPPRCRGGLRRRPPPPGLALGDAPARFAGAIASGAFVTRDPDAPDTAPGRRWDPRRLVVGRLVVERAAALALCVGIAFCARYVVQANHWYWVPLTVVIVMKPDLGSIFARAVLRAGGTAIGVAIGAVILFLLPKGWPLLGGMLILAAVLPWAKSVSYAAQAVVLTPLILILLDLVVPTPHTVDYGAQRLADTVIGGAIVLVFGYFIWPRRHGRELAARFGAAMRAIADYLGAAAGPEGQGAMAARWTAYASLSDLRATLGRSLSEPPPAGREAAAWFPLVAAAERVCDLITARPAAAPPPPPAEVAAVAAQLRAVAEGGAPAGPAPDDGFLAAVSQQAARISARLETAAAERRAPAAPGAPGAAA</sequence>
<keyword evidence="4 8" id="KW-1133">Transmembrane helix</keyword>
<evidence type="ECO:0000313" key="10">
    <source>
        <dbReference type="EMBL" id="PZQ49354.1"/>
    </source>
</evidence>
<reference evidence="10 11" key="1">
    <citation type="submission" date="2017-08" db="EMBL/GenBank/DDBJ databases">
        <title>Infants hospitalized years apart are colonized by the same room-sourced microbial strains.</title>
        <authorList>
            <person name="Brooks B."/>
            <person name="Olm M.R."/>
            <person name="Firek B.A."/>
            <person name="Baker R."/>
            <person name="Thomas B.C."/>
            <person name="Morowitz M.J."/>
            <person name="Banfield J.F."/>
        </authorList>
    </citation>
    <scope>NUCLEOTIDE SEQUENCE [LARGE SCALE GENOMIC DNA]</scope>
    <source>
        <strain evidence="10">S2_005_002_R2_34</strain>
    </source>
</reference>
<feature type="region of interest" description="Disordered" evidence="7">
    <location>
        <begin position="1"/>
        <end position="31"/>
    </location>
</feature>
<evidence type="ECO:0000313" key="11">
    <source>
        <dbReference type="Proteomes" id="UP000249185"/>
    </source>
</evidence>
<name>A0A2W5N8J0_RHOSU</name>
<accession>A0A2W5N8J0</accession>
<dbReference type="PANTHER" id="PTHR30509:SF9">
    <property type="entry name" value="MULTIDRUG RESISTANCE PROTEIN MDTO"/>
    <property type="match status" value="1"/>
</dbReference>
<comment type="similarity">
    <text evidence="6">Belongs to the YccS/YhfK family.</text>
</comment>
<comment type="caution">
    <text evidence="10">The sequence shown here is derived from an EMBL/GenBank/DDBJ whole genome shotgun (WGS) entry which is preliminary data.</text>
</comment>